<gene>
    <name evidence="2" type="ORF">FC27_GL002115</name>
</gene>
<feature type="region of interest" description="Disordered" evidence="1">
    <location>
        <begin position="123"/>
        <end position="150"/>
    </location>
</feature>
<name>A0A0R1SJU5_9LACO</name>
<dbReference type="GO" id="GO:0008745">
    <property type="term" value="F:N-acetylmuramoyl-L-alanine amidase activity"/>
    <property type="evidence" value="ECO:0007669"/>
    <property type="project" value="InterPro"/>
</dbReference>
<evidence type="ECO:0000313" key="3">
    <source>
        <dbReference type="Proteomes" id="UP000051647"/>
    </source>
</evidence>
<evidence type="ECO:0000256" key="1">
    <source>
        <dbReference type="SAM" id="MobiDB-lite"/>
    </source>
</evidence>
<accession>A0A0R1SJU5</accession>
<proteinExistence type="predicted"/>
<evidence type="ECO:0000313" key="2">
    <source>
        <dbReference type="EMBL" id="KRL67002.1"/>
    </source>
</evidence>
<dbReference type="CDD" id="cd06583">
    <property type="entry name" value="PGRP"/>
    <property type="match status" value="1"/>
</dbReference>
<dbReference type="PATRIC" id="fig|1423815.3.peg.2169"/>
<sequence>MHAFVDNNKIINIHNTDYGVWGAGPAANNRYVQVELCQVNSEDQFARSISNDAYYVASKLIQYNLPYIANKTVVSHHQAAQWWGQTTHTDPDGYFAKWGYDMNQFNQLIEKYYNNLKATGSVDGTPAQPVQPAQPEVKPQPDQPSISLHNGVVKANNPASFAVPLLSFNADGSAEEGTRGLANNTGWFTDQSRMYQGHKYYRVSTNEWVEDTYCQFTPSA</sequence>
<protein>
    <submittedName>
        <fullName evidence="2">Amidase</fullName>
    </submittedName>
</protein>
<organism evidence="2 3">
    <name type="scientific">Companilactobacillus versmoldensis DSM 14857 = KCTC 3814</name>
    <dbReference type="NCBI Taxonomy" id="1423815"/>
    <lineage>
        <taxon>Bacteria</taxon>
        <taxon>Bacillati</taxon>
        <taxon>Bacillota</taxon>
        <taxon>Bacilli</taxon>
        <taxon>Lactobacillales</taxon>
        <taxon>Lactobacillaceae</taxon>
        <taxon>Companilactobacillus</taxon>
    </lineage>
</organism>
<comment type="caution">
    <text evidence="2">The sequence shown here is derived from an EMBL/GenBank/DDBJ whole genome shotgun (WGS) entry which is preliminary data.</text>
</comment>
<dbReference type="Proteomes" id="UP000051647">
    <property type="component" value="Unassembled WGS sequence"/>
</dbReference>
<reference evidence="2 3" key="1">
    <citation type="journal article" date="2015" name="Genome Announc.">
        <title>Expanding the biotechnology potential of lactobacilli through comparative genomics of 213 strains and associated genera.</title>
        <authorList>
            <person name="Sun Z."/>
            <person name="Harris H.M."/>
            <person name="McCann A."/>
            <person name="Guo C."/>
            <person name="Argimon S."/>
            <person name="Zhang W."/>
            <person name="Yang X."/>
            <person name="Jeffery I.B."/>
            <person name="Cooney J.C."/>
            <person name="Kagawa T.F."/>
            <person name="Liu W."/>
            <person name="Song Y."/>
            <person name="Salvetti E."/>
            <person name="Wrobel A."/>
            <person name="Rasinkangas P."/>
            <person name="Parkhill J."/>
            <person name="Rea M.C."/>
            <person name="O'Sullivan O."/>
            <person name="Ritari J."/>
            <person name="Douillard F.P."/>
            <person name="Paul Ross R."/>
            <person name="Yang R."/>
            <person name="Briner A.E."/>
            <person name="Felis G.E."/>
            <person name="de Vos W.M."/>
            <person name="Barrangou R."/>
            <person name="Klaenhammer T.R."/>
            <person name="Caufield P.W."/>
            <person name="Cui Y."/>
            <person name="Zhang H."/>
            <person name="O'Toole P.W."/>
        </authorList>
    </citation>
    <scope>NUCLEOTIDE SEQUENCE [LARGE SCALE GENOMIC DNA]</scope>
    <source>
        <strain evidence="2 3">DSM 14857</strain>
    </source>
</reference>
<dbReference type="GO" id="GO:0009253">
    <property type="term" value="P:peptidoglycan catabolic process"/>
    <property type="evidence" value="ECO:0007669"/>
    <property type="project" value="InterPro"/>
</dbReference>
<dbReference type="Gene3D" id="3.40.80.10">
    <property type="entry name" value="Peptidoglycan recognition protein-like"/>
    <property type="match status" value="1"/>
</dbReference>
<dbReference type="SUPFAM" id="SSF55846">
    <property type="entry name" value="N-acetylmuramoyl-L-alanine amidase-like"/>
    <property type="match status" value="1"/>
</dbReference>
<keyword evidence="3" id="KW-1185">Reference proteome</keyword>
<dbReference type="AlphaFoldDB" id="A0A0R1SJU5"/>
<dbReference type="eggNOG" id="COG5632">
    <property type="taxonomic scope" value="Bacteria"/>
</dbReference>
<dbReference type="EMBL" id="AZFA01000008">
    <property type="protein sequence ID" value="KRL67002.1"/>
    <property type="molecule type" value="Genomic_DNA"/>
</dbReference>
<feature type="compositionally biased region" description="Low complexity" evidence="1">
    <location>
        <begin position="126"/>
        <end position="137"/>
    </location>
</feature>
<dbReference type="InterPro" id="IPR002502">
    <property type="entry name" value="Amidase_domain"/>
</dbReference>
<dbReference type="STRING" id="1423815.FC27_GL002115"/>
<dbReference type="InterPro" id="IPR036505">
    <property type="entry name" value="Amidase/PGRP_sf"/>
</dbReference>